<reference evidence="6 7" key="1">
    <citation type="submission" date="2016-10" db="EMBL/GenBank/DDBJ databases">
        <authorList>
            <person name="de Groot N.N."/>
        </authorList>
    </citation>
    <scope>NUCLEOTIDE SEQUENCE [LARGE SCALE GENOMIC DNA]</scope>
    <source>
        <strain evidence="6 7">DSM 15269</strain>
    </source>
</reference>
<dbReference type="InterPro" id="IPR002781">
    <property type="entry name" value="TM_pro_TauE-like"/>
</dbReference>
<name>A0A1H0DHE2_9BACT</name>
<protein>
    <recommendedName>
        <fullName evidence="5">Probable membrane transporter protein</fullName>
    </recommendedName>
</protein>
<evidence type="ECO:0000256" key="2">
    <source>
        <dbReference type="ARBA" id="ARBA00022692"/>
    </source>
</evidence>
<evidence type="ECO:0000256" key="5">
    <source>
        <dbReference type="RuleBase" id="RU363041"/>
    </source>
</evidence>
<comment type="similarity">
    <text evidence="5">Belongs to the 4-toluene sulfonate uptake permease (TSUP) (TC 2.A.102) family.</text>
</comment>
<dbReference type="RefSeq" id="WP_092064971.1">
    <property type="nucleotide sequence ID" value="NZ_FNIN01000005.1"/>
</dbReference>
<dbReference type="Pfam" id="PF01925">
    <property type="entry name" value="TauE"/>
    <property type="match status" value="1"/>
</dbReference>
<proteinExistence type="inferred from homology"/>
<keyword evidence="3 5" id="KW-1133">Transmembrane helix</keyword>
<dbReference type="GO" id="GO:0005886">
    <property type="term" value="C:plasma membrane"/>
    <property type="evidence" value="ECO:0007669"/>
    <property type="project" value="UniProtKB-SubCell"/>
</dbReference>
<dbReference type="AlphaFoldDB" id="A0A1H0DHE2"/>
<dbReference type="STRING" id="206665.SAMN04488516_10517"/>
<accession>A0A1H0DHE2</accession>
<feature type="transmembrane region" description="Helical" evidence="5">
    <location>
        <begin position="23"/>
        <end position="46"/>
    </location>
</feature>
<dbReference type="PANTHER" id="PTHR43483:SF3">
    <property type="entry name" value="MEMBRANE TRANSPORTER PROTEIN HI_0806-RELATED"/>
    <property type="match status" value="1"/>
</dbReference>
<evidence type="ECO:0000256" key="3">
    <source>
        <dbReference type="ARBA" id="ARBA00022989"/>
    </source>
</evidence>
<keyword evidence="5" id="KW-1003">Cell membrane</keyword>
<feature type="transmembrane region" description="Helical" evidence="5">
    <location>
        <begin position="116"/>
        <end position="132"/>
    </location>
</feature>
<dbReference type="PANTHER" id="PTHR43483">
    <property type="entry name" value="MEMBRANE TRANSPORTER PROTEIN HI_0806-RELATED"/>
    <property type="match status" value="1"/>
</dbReference>
<feature type="transmembrane region" description="Helical" evidence="5">
    <location>
        <begin position="84"/>
        <end position="104"/>
    </location>
</feature>
<feature type="transmembrane region" description="Helical" evidence="5">
    <location>
        <begin position="276"/>
        <end position="298"/>
    </location>
</feature>
<evidence type="ECO:0000313" key="6">
    <source>
        <dbReference type="EMBL" id="SDN69459.1"/>
    </source>
</evidence>
<evidence type="ECO:0000256" key="1">
    <source>
        <dbReference type="ARBA" id="ARBA00004141"/>
    </source>
</evidence>
<comment type="subcellular location">
    <subcellularLocation>
        <location evidence="5">Cell membrane</location>
        <topology evidence="5">Multi-pass membrane protein</topology>
    </subcellularLocation>
    <subcellularLocation>
        <location evidence="1">Membrane</location>
        <topology evidence="1">Multi-pass membrane protein</topology>
    </subcellularLocation>
</comment>
<dbReference type="Proteomes" id="UP000199602">
    <property type="component" value="Unassembled WGS sequence"/>
</dbReference>
<organism evidence="6 7">
    <name type="scientific">Desulfonauticus submarinus</name>
    <dbReference type="NCBI Taxonomy" id="206665"/>
    <lineage>
        <taxon>Bacteria</taxon>
        <taxon>Pseudomonadati</taxon>
        <taxon>Thermodesulfobacteriota</taxon>
        <taxon>Desulfovibrionia</taxon>
        <taxon>Desulfovibrionales</taxon>
        <taxon>Desulfonauticaceae</taxon>
        <taxon>Desulfonauticus</taxon>
    </lineage>
</organism>
<keyword evidence="7" id="KW-1185">Reference proteome</keyword>
<feature type="transmembrane region" description="Helical" evidence="5">
    <location>
        <begin position="247"/>
        <end position="264"/>
    </location>
</feature>
<sequence length="299" mass="33062">MLEFFEITFQVSGVSTNIFLPPLISFIVSFFTSMSGVSGAFILLPFQISILHYTSPSVSATNQLFNLIAIPSGVLRYIKEKRMLYSLAAIITAGSVPGILVGSWMRLKYFPDPKKFKFFAGLVLLYIGIKLLKDILYVTKSPPKTNSFVLKKTTFSLFRSTFIFNDKLFTFPTLPIFFLSLCIGIIGGIYGIGGGALLVPFLVAYFKLPIYAIAGATLLSTFISSLAGVIIYQILGQYYPHLSVSPDWSLGFLFGVGGILGMYLGAKTQKYVPTKIIKSILCFCVVFISLKYILNFFIS</sequence>
<evidence type="ECO:0000256" key="4">
    <source>
        <dbReference type="ARBA" id="ARBA00023136"/>
    </source>
</evidence>
<feature type="transmembrane region" description="Helical" evidence="5">
    <location>
        <begin position="210"/>
        <end position="235"/>
    </location>
</feature>
<keyword evidence="2 5" id="KW-0812">Transmembrane</keyword>
<keyword evidence="4 5" id="KW-0472">Membrane</keyword>
<feature type="transmembrane region" description="Helical" evidence="5">
    <location>
        <begin position="176"/>
        <end position="203"/>
    </location>
</feature>
<dbReference type="OrthoDB" id="9788634at2"/>
<dbReference type="EMBL" id="FNIN01000005">
    <property type="protein sequence ID" value="SDN69459.1"/>
    <property type="molecule type" value="Genomic_DNA"/>
</dbReference>
<gene>
    <name evidence="6" type="ORF">SAMN04488516_10517</name>
</gene>
<evidence type="ECO:0000313" key="7">
    <source>
        <dbReference type="Proteomes" id="UP000199602"/>
    </source>
</evidence>